<dbReference type="Pfam" id="PF00128">
    <property type="entry name" value="Alpha-amylase"/>
    <property type="match status" value="3"/>
</dbReference>
<gene>
    <name evidence="9" type="ORF">FF38_08746</name>
</gene>
<reference evidence="9" key="1">
    <citation type="journal article" date="2015" name="Nat. Commun.">
        <title>Lucilia cuprina genome unlocks parasitic fly biology to underpin future interventions.</title>
        <authorList>
            <person name="Anstead C.A."/>
            <person name="Korhonen P.K."/>
            <person name="Young N.D."/>
            <person name="Hall R.S."/>
            <person name="Jex A.R."/>
            <person name="Murali S.C."/>
            <person name="Hughes D.S."/>
            <person name="Lee S.F."/>
            <person name="Perry T."/>
            <person name="Stroehlein A.J."/>
            <person name="Ansell B.R."/>
            <person name="Breugelmans B."/>
            <person name="Hofmann A."/>
            <person name="Qu J."/>
            <person name="Dugan S."/>
            <person name="Lee S.L."/>
            <person name="Chao H."/>
            <person name="Dinh H."/>
            <person name="Han Y."/>
            <person name="Doddapaneni H.V."/>
            <person name="Worley K.C."/>
            <person name="Muzny D.M."/>
            <person name="Ioannidis P."/>
            <person name="Waterhouse R.M."/>
            <person name="Zdobnov E.M."/>
            <person name="James P.J."/>
            <person name="Bagnall N.H."/>
            <person name="Kotze A.C."/>
            <person name="Gibbs R.A."/>
            <person name="Richards S."/>
            <person name="Batterham P."/>
            <person name="Gasser R.B."/>
        </authorList>
    </citation>
    <scope>NUCLEOTIDE SEQUENCE [LARGE SCALE GENOMIC DNA]</scope>
    <source>
        <strain evidence="9">LS</strain>
        <tissue evidence="9">Full body</tissue>
    </source>
</reference>
<dbReference type="PANTHER" id="PTHR10357:SF233">
    <property type="entry name" value="MALTASE A1"/>
    <property type="match status" value="1"/>
</dbReference>
<dbReference type="PANTHER" id="PTHR10357">
    <property type="entry name" value="ALPHA-AMYLASE FAMILY MEMBER"/>
    <property type="match status" value="1"/>
</dbReference>
<dbReference type="SUPFAM" id="SSF51445">
    <property type="entry name" value="(Trans)glycosidases"/>
    <property type="match status" value="3"/>
</dbReference>
<dbReference type="EC" id="3.2.1.20" evidence="3"/>
<dbReference type="EMBL" id="JRES01000171">
    <property type="protein sequence ID" value="KNC33637.1"/>
    <property type="molecule type" value="Genomic_DNA"/>
</dbReference>
<evidence type="ECO:0000256" key="1">
    <source>
        <dbReference type="ARBA" id="ARBA00001657"/>
    </source>
</evidence>
<comment type="caution">
    <text evidence="9">The sequence shown here is derived from an EMBL/GenBank/DDBJ whole genome shotgun (WGS) entry which is preliminary data.</text>
</comment>
<dbReference type="FunFam" id="3.90.400.10:FF:000001">
    <property type="entry name" value="Maltase A3, isoform A"/>
    <property type="match status" value="3"/>
</dbReference>
<evidence type="ECO:0000256" key="7">
    <source>
        <dbReference type="SAM" id="SignalP"/>
    </source>
</evidence>
<evidence type="ECO:0000313" key="9">
    <source>
        <dbReference type="EMBL" id="KNC33637.1"/>
    </source>
</evidence>
<evidence type="ECO:0000256" key="4">
    <source>
        <dbReference type="ARBA" id="ARBA00022729"/>
    </source>
</evidence>
<dbReference type="InterPro" id="IPR017853">
    <property type="entry name" value="GH"/>
</dbReference>
<organism evidence="9 10">
    <name type="scientific">Lucilia cuprina</name>
    <name type="common">Green bottle fly</name>
    <name type="synonym">Australian sheep blowfly</name>
    <dbReference type="NCBI Taxonomy" id="7375"/>
    <lineage>
        <taxon>Eukaryota</taxon>
        <taxon>Metazoa</taxon>
        <taxon>Ecdysozoa</taxon>
        <taxon>Arthropoda</taxon>
        <taxon>Hexapoda</taxon>
        <taxon>Insecta</taxon>
        <taxon>Pterygota</taxon>
        <taxon>Neoptera</taxon>
        <taxon>Endopterygota</taxon>
        <taxon>Diptera</taxon>
        <taxon>Brachycera</taxon>
        <taxon>Muscomorpha</taxon>
        <taxon>Oestroidea</taxon>
        <taxon>Calliphoridae</taxon>
        <taxon>Luciliinae</taxon>
        <taxon>Lucilia</taxon>
    </lineage>
</organism>
<keyword evidence="4 7" id="KW-0732">Signal</keyword>
<dbReference type="InterPro" id="IPR006047">
    <property type="entry name" value="GH13_cat_dom"/>
</dbReference>
<keyword evidence="5" id="KW-0325">Glycoprotein</keyword>
<proteinExistence type="inferred from homology"/>
<evidence type="ECO:0000256" key="2">
    <source>
        <dbReference type="ARBA" id="ARBA00008061"/>
    </source>
</evidence>
<feature type="domain" description="Glycosyl hydrolase family 13 catalytic" evidence="8">
    <location>
        <begin position="29"/>
        <end position="431"/>
    </location>
</feature>
<comment type="similarity">
    <text evidence="2">Belongs to the glycosyl hydrolase 13 family.</text>
</comment>
<feature type="signal peptide" evidence="7">
    <location>
        <begin position="1"/>
        <end position="18"/>
    </location>
</feature>
<dbReference type="InterPro" id="IPR045857">
    <property type="entry name" value="O16G_dom_2"/>
</dbReference>
<dbReference type="GO" id="GO:0005975">
    <property type="term" value="P:carbohydrate metabolic process"/>
    <property type="evidence" value="ECO:0007669"/>
    <property type="project" value="InterPro"/>
</dbReference>
<feature type="domain" description="Glycosyl hydrolase family 13 catalytic" evidence="8">
    <location>
        <begin position="1171"/>
        <end position="1593"/>
    </location>
</feature>
<dbReference type="OrthoDB" id="1740265at2759"/>
<dbReference type="Gene3D" id="3.20.20.80">
    <property type="entry name" value="Glycosidases"/>
    <property type="match status" value="3"/>
</dbReference>
<dbReference type="OMA" id="SNAHDYE"/>
<dbReference type="SMART" id="SM00642">
    <property type="entry name" value="Aamy"/>
    <property type="match status" value="3"/>
</dbReference>
<feature type="domain" description="Glycosyl hydrolase family 13 catalytic" evidence="8">
    <location>
        <begin position="617"/>
        <end position="1027"/>
    </location>
</feature>
<evidence type="ECO:0000259" key="8">
    <source>
        <dbReference type="SMART" id="SM00642"/>
    </source>
</evidence>
<evidence type="ECO:0000256" key="3">
    <source>
        <dbReference type="ARBA" id="ARBA00012741"/>
    </source>
</evidence>
<sequence>MFKLLPILIVGLALTANAKDWWENGNFYQVYPRSFKDSNGDGIGDLNGVAEKIQYLKDLGMDGVWLSPIMKSPMADFGYDISDYYQIQSEYGSLDDLLALVDKAHKVGIKLILDFVPNHTSDEHEWFQKSVANDSQYRDFYVWHDGVYNPSTGKRDPPSNWLSQFKFSAWEWNDQRQQYYLHQFGVKQPDLNYRNPAVVQAMKDVLVFWLDHGIDGFRIDAVPFLFENEIDDKTGTYPDEPLDESNACPDPTDWCHLKHPYTNSLPESTEMIYQWREVIENWKREHNSSTKILLTEAYTSFENLMLMYGDGERNGSHIPFNFEMLSGLTKSSRAADFQYYVKHWLDNMPEGTFANWVLGNHDNRRLASRLGTERKDLINIFLQTLPGIAVTYNGEEYGAEDVDVSWEDTVDPQGCNAGRDTYENYTRDPARTPFRWDSSKNAGFSSADKTWLPVGAGYEEENVQKQLEDDNSHLKIFKRVTRLRKEEPAFSGRKIDPHVQGQLLIYERSPSSANDAEADSFLVVLNIGGSDAAVELNQFSTKVGSKVEVVVSSLQSGLQEGQLVDSANFVAKGYVGYVLRLWSVVAYLSAYLTVALGCQAVVKDQESEWWENAALYQIYPRSFQDSDGDGVGDLKGITSRLEYLKDIGITATWLSPIFESPMADFGYDISNFTRIDPTFGNLDDFDEMLAKAKKLGVKILLDFVPNHTSDEHVWFQKSVKREEGFEDFYMWHDGKVDPMDSSKKLPPSNWNSIFGGPMWTWHEERQQYYLHQFLAKQPDLNYSNILVRQHMLKVLEYWLQRGVDGFRIDAVPHIFEKRNDDGSFPDEEISGISSDPNSYDYYTHKYTKDQYPTIELLYEWRAFLDDFRAKNGGDSRILLTESYSPIDFLSLAFANATNKGAQIPMNFNLMDLVASSTAKDVESLANAWMDTMWKKHQIANWVVGNHDSSRVANRIGTNKVDLLNIIVHTLPGTSITYYGEELGMTNAVTECTPSSCEDRDPERSPMQWNSQVNAGFSQAAKTWLPLSQDYEFYNVETESQIGRSTLQIFKGLQELKKTAAFKNTKGDGGFSYKALTEQIFQIIREVPDKEEYMILVNMGDKLEYVENLSSKTYEYVLMNTFSPHIKGDKADLSGPMNSRVAASILAFLALNWVDRQAVAKSDWWESASLYQIYPRSFQDSNGDGVGDLKGITSRLEYLKEIGVTATWLSPVFESPMSDFGYDISNFTRIDPIFGTLEDFDEMIAKAKQLGVKVLLDFVPNHSSDECEWFQKSIRKEEGFEDFYVWHDGKIDPQNSTLRQPPSNWVSVFGGSMWSWHDERQQYYLHQFQAKQPDLNFSNPLVRQHMLGVLEYWLDRGVDGFRIDAVPHIFEKINEDGSYPDEPVSGWSSDPNSYEYHDHIYTKDQYATVELLYEWRAFLEEYQEKNGGDTRILLAEAYSSVETLSLYFGNDTHRGAQLPMNFQLMYLNGFSTAKDVENSCNYWMNTMWKTHQTANWVIGNHDNNRVAERMGRHKVDLLNIIVHSLPGAPVTYYGEEIGMTNVPTECTAISCDDRDPERTPMQWNSKENAGFSEGTSTWLPIAEDYKIYNVEQERQLARSTLQIYKGLQKLKHSKAFKNVKGKDGFSYKAVSEQVFQIIRGKPNEEEYMVLVNMGNKLEYVEGLSSKTYEYVLVSAHSTHNKGDRVNLSGRIYLMPYEAII</sequence>
<evidence type="ECO:0000256" key="5">
    <source>
        <dbReference type="ARBA" id="ARBA00023180"/>
    </source>
</evidence>
<evidence type="ECO:0000313" key="10">
    <source>
        <dbReference type="Proteomes" id="UP000037069"/>
    </source>
</evidence>
<dbReference type="GO" id="GO:0004558">
    <property type="term" value="F:alpha-1,4-glucosidase activity"/>
    <property type="evidence" value="ECO:0007669"/>
    <property type="project" value="UniProtKB-EC"/>
</dbReference>
<dbReference type="Gene3D" id="3.90.400.10">
    <property type="entry name" value="Oligo-1,6-glucosidase, Domain 2"/>
    <property type="match status" value="3"/>
</dbReference>
<keyword evidence="6" id="KW-0326">Glycosidase</keyword>
<accession>A0A0L0CN48</accession>
<keyword evidence="6" id="KW-0378">Hydrolase</keyword>
<dbReference type="CDD" id="cd11328">
    <property type="entry name" value="AmyAc_maltase"/>
    <property type="match status" value="3"/>
</dbReference>
<dbReference type="STRING" id="7375.A0A0L0CN48"/>
<protein>
    <recommendedName>
        <fullName evidence="3">alpha-glucosidase</fullName>
        <ecNumber evidence="3">3.2.1.20</ecNumber>
    </recommendedName>
</protein>
<name>A0A0L0CN48_LUCCU</name>
<feature type="chain" id="PRO_5005536587" description="alpha-glucosidase" evidence="7">
    <location>
        <begin position="19"/>
        <end position="1699"/>
    </location>
</feature>
<keyword evidence="10" id="KW-1185">Reference proteome</keyword>
<comment type="catalytic activity">
    <reaction evidence="1">
        <text>Hydrolysis of terminal, non-reducing (1-&gt;4)-linked alpha-D-glucose residues with release of alpha-D-glucose.</text>
        <dbReference type="EC" id="3.2.1.20"/>
    </reaction>
</comment>
<dbReference type="Proteomes" id="UP000037069">
    <property type="component" value="Unassembled WGS sequence"/>
</dbReference>
<evidence type="ECO:0000256" key="6">
    <source>
        <dbReference type="ARBA" id="ARBA00023295"/>
    </source>
</evidence>